<dbReference type="AlphaFoldDB" id="A0A9P6Y9C2"/>
<comment type="caution">
    <text evidence="2">The sequence shown here is derived from an EMBL/GenBank/DDBJ whole genome shotgun (WGS) entry which is preliminary data.</text>
</comment>
<evidence type="ECO:0000256" key="1">
    <source>
        <dbReference type="SAM" id="MobiDB-lite"/>
    </source>
</evidence>
<gene>
    <name evidence="2" type="ORF">G6F51_007438</name>
</gene>
<dbReference type="OrthoDB" id="515401at2759"/>
<organism evidence="2 3">
    <name type="scientific">Rhizopus oryzae</name>
    <name type="common">Mucormycosis agent</name>
    <name type="synonym">Rhizopus arrhizus var. delemar</name>
    <dbReference type="NCBI Taxonomy" id="64495"/>
    <lineage>
        <taxon>Eukaryota</taxon>
        <taxon>Fungi</taxon>
        <taxon>Fungi incertae sedis</taxon>
        <taxon>Mucoromycota</taxon>
        <taxon>Mucoromycotina</taxon>
        <taxon>Mucoromycetes</taxon>
        <taxon>Mucorales</taxon>
        <taxon>Mucorineae</taxon>
        <taxon>Rhizopodaceae</taxon>
        <taxon>Rhizopus</taxon>
    </lineage>
</organism>
<evidence type="ECO:0008006" key="4">
    <source>
        <dbReference type="Google" id="ProtNLM"/>
    </source>
</evidence>
<dbReference type="Proteomes" id="UP000717996">
    <property type="component" value="Unassembled WGS sequence"/>
</dbReference>
<evidence type="ECO:0000313" key="3">
    <source>
        <dbReference type="Proteomes" id="UP000717996"/>
    </source>
</evidence>
<sequence>MAGYMPLCLSVKPEELSSASIFPNYINTEEISSDPSPPCCPTTQRLNSICPGFEHFAHHNMNYAQQEPNNDLSSLLQMSRADGFTASCSSRSSSFSSSNSENSSSSPKRHHPLMLTNEDGCTKVVRKRDVRRYCCSVCKHSNSTRWRFINDAVKCEKCIRSGY</sequence>
<reference evidence="2" key="1">
    <citation type="journal article" date="2020" name="Microb. Genom.">
        <title>Genetic diversity of clinical and environmental Mucorales isolates obtained from an investigation of mucormycosis cases among solid organ transplant recipients.</title>
        <authorList>
            <person name="Nguyen M.H."/>
            <person name="Kaul D."/>
            <person name="Muto C."/>
            <person name="Cheng S.J."/>
            <person name="Richter R.A."/>
            <person name="Bruno V.M."/>
            <person name="Liu G."/>
            <person name="Beyhan S."/>
            <person name="Sundermann A.J."/>
            <person name="Mounaud S."/>
            <person name="Pasculle A.W."/>
            <person name="Nierman W.C."/>
            <person name="Driscoll E."/>
            <person name="Cumbie R."/>
            <person name="Clancy C.J."/>
            <person name="Dupont C.L."/>
        </authorList>
    </citation>
    <scope>NUCLEOTIDE SEQUENCE</scope>
    <source>
        <strain evidence="2">GL16</strain>
    </source>
</reference>
<proteinExistence type="predicted"/>
<accession>A0A9P6Y9C2</accession>
<name>A0A9P6Y9C2_RHIOR</name>
<dbReference type="EMBL" id="JAANIT010001111">
    <property type="protein sequence ID" value="KAG1542176.1"/>
    <property type="molecule type" value="Genomic_DNA"/>
</dbReference>
<feature type="compositionally biased region" description="Low complexity" evidence="1">
    <location>
        <begin position="91"/>
        <end position="106"/>
    </location>
</feature>
<feature type="region of interest" description="Disordered" evidence="1">
    <location>
        <begin position="91"/>
        <end position="114"/>
    </location>
</feature>
<protein>
    <recommendedName>
        <fullName evidence="4">GATA-type domain-containing protein</fullName>
    </recommendedName>
</protein>
<evidence type="ECO:0000313" key="2">
    <source>
        <dbReference type="EMBL" id="KAG1542176.1"/>
    </source>
</evidence>